<evidence type="ECO:0000256" key="1">
    <source>
        <dbReference type="ARBA" id="ARBA00022729"/>
    </source>
</evidence>
<reference evidence="5" key="1">
    <citation type="journal article" date="2019" name="Int. J. Syst. Evol. Microbiol.">
        <title>The Global Catalogue of Microorganisms (GCM) 10K type strain sequencing project: providing services to taxonomists for standard genome sequencing and annotation.</title>
        <authorList>
            <consortium name="The Broad Institute Genomics Platform"/>
            <consortium name="The Broad Institute Genome Sequencing Center for Infectious Disease"/>
            <person name="Wu L."/>
            <person name="Ma J."/>
        </authorList>
    </citation>
    <scope>NUCLEOTIDE SEQUENCE [LARGE SCALE GENOMIC DNA]</scope>
    <source>
        <strain evidence="5">KCTC 42964</strain>
    </source>
</reference>
<feature type="domain" description="M23ase beta-sheet core" evidence="3">
    <location>
        <begin position="350"/>
        <end position="444"/>
    </location>
</feature>
<gene>
    <name evidence="4" type="ORF">ACFOGJ_05775</name>
</gene>
<dbReference type="Pfam" id="PF01551">
    <property type="entry name" value="Peptidase_M23"/>
    <property type="match status" value="1"/>
</dbReference>
<dbReference type="Gene3D" id="2.70.70.10">
    <property type="entry name" value="Glucose Permease (Domain IIA)"/>
    <property type="match status" value="1"/>
</dbReference>
<dbReference type="Proteomes" id="UP001595528">
    <property type="component" value="Unassembled WGS sequence"/>
</dbReference>
<proteinExistence type="predicted"/>
<dbReference type="InterPro" id="IPR016047">
    <property type="entry name" value="M23ase_b-sheet_dom"/>
</dbReference>
<protein>
    <submittedName>
        <fullName evidence="4">Peptidoglycan DD-metalloendopeptidase family protein</fullName>
    </submittedName>
</protein>
<sequence length="485" mass="53453">MRGGKSLSGTGNFRRAFPDRQLIYRSRGEVRYFNFGWKSQTAIALAVTALCGWLGYSGIELAMMDDRLIAERERSEALLRSNDSLARRYASAQDQIASLNDGLAETEQQLLQARTEHRDLRYEIARLNASLVEAEIARRQSLDLFEGAESRKAQIEREISDLVARQAEILNRAGRQTDDEINTLYGSLKLTGLDIDGLLGRLLPEAAARADGVGGPFHSSASEVGAMPPEFGPPEFGLPEFGLPEFGPPKFVMGAGIGAKAVDLKTAWANGTLGQWQEEESLVQAALTRADVEPSGAFGAGVEALDSRFARLDAMRTLLRHLPLVRPTDTGRFSSSFGYRKDPYTGRRAFHSGLDIADDRGTSVLATASGKVIFAGRKIGYGNFVEIDHGFDITTRYAHLDRLMVSEGDIVDFRDKIGTMGSSGRSTGTHLHYEVRYQENALNPMNFIRAGRDVFRTSKKDQQKVGQWQVDRAAIADLERVDGNR</sequence>
<dbReference type="EMBL" id="JBHRTR010000015">
    <property type="protein sequence ID" value="MFC3226729.1"/>
    <property type="molecule type" value="Genomic_DNA"/>
</dbReference>
<keyword evidence="1" id="KW-0732">Signal</keyword>
<dbReference type="RefSeq" id="WP_379898850.1">
    <property type="nucleotide sequence ID" value="NZ_JBHRTR010000015.1"/>
</dbReference>
<evidence type="ECO:0000256" key="2">
    <source>
        <dbReference type="SAM" id="Coils"/>
    </source>
</evidence>
<dbReference type="CDD" id="cd12797">
    <property type="entry name" value="M23_peptidase"/>
    <property type="match status" value="1"/>
</dbReference>
<feature type="coiled-coil region" evidence="2">
    <location>
        <begin position="89"/>
        <end position="172"/>
    </location>
</feature>
<dbReference type="InterPro" id="IPR050570">
    <property type="entry name" value="Cell_wall_metabolism_enzyme"/>
</dbReference>
<keyword evidence="2" id="KW-0175">Coiled coil</keyword>
<evidence type="ECO:0000313" key="5">
    <source>
        <dbReference type="Proteomes" id="UP001595528"/>
    </source>
</evidence>
<evidence type="ECO:0000313" key="4">
    <source>
        <dbReference type="EMBL" id="MFC3226729.1"/>
    </source>
</evidence>
<dbReference type="InterPro" id="IPR011055">
    <property type="entry name" value="Dup_hybrid_motif"/>
</dbReference>
<dbReference type="PANTHER" id="PTHR21666">
    <property type="entry name" value="PEPTIDASE-RELATED"/>
    <property type="match status" value="1"/>
</dbReference>
<dbReference type="SUPFAM" id="SSF51261">
    <property type="entry name" value="Duplicated hybrid motif"/>
    <property type="match status" value="1"/>
</dbReference>
<organism evidence="4 5">
    <name type="scientific">Marinibaculum pumilum</name>
    <dbReference type="NCBI Taxonomy" id="1766165"/>
    <lineage>
        <taxon>Bacteria</taxon>
        <taxon>Pseudomonadati</taxon>
        <taxon>Pseudomonadota</taxon>
        <taxon>Alphaproteobacteria</taxon>
        <taxon>Rhodospirillales</taxon>
        <taxon>Rhodospirillaceae</taxon>
        <taxon>Marinibaculum</taxon>
    </lineage>
</organism>
<dbReference type="PANTHER" id="PTHR21666:SF289">
    <property type="entry name" value="L-ALA--D-GLU ENDOPEPTIDASE"/>
    <property type="match status" value="1"/>
</dbReference>
<name>A0ABV7KWM0_9PROT</name>
<evidence type="ECO:0000259" key="3">
    <source>
        <dbReference type="Pfam" id="PF01551"/>
    </source>
</evidence>
<keyword evidence="5" id="KW-1185">Reference proteome</keyword>
<accession>A0ABV7KWM0</accession>
<comment type="caution">
    <text evidence="4">The sequence shown here is derived from an EMBL/GenBank/DDBJ whole genome shotgun (WGS) entry which is preliminary data.</text>
</comment>